<comment type="caution">
    <text evidence="2">The sequence shown here is derived from an EMBL/GenBank/DDBJ whole genome shotgun (WGS) entry which is preliminary data.</text>
</comment>
<keyword evidence="1" id="KW-0472">Membrane</keyword>
<sequence>MENSPLFVSGFIQILNSPLINKARESVFVCTMNIGHLKACAMKHFIFIVLIISHIMDDFHSRQRRRQLHRTISLSVMTLICGFRMMRVSDEDHAPAPPPPEPVLLSRLPAICTNSFTRFILYGLAVYTITVALFLVFKPLLYRPPAPLPEGTTVQAPLIRSVLPVIDHYQHICLQYATLPRQYIIKETIPFRVLDDFSATLYAACYAMRKIGEFWDEQNGLTEEPWEYERYRRKHKDSPVPDGAIEIRNLCYGAHDRVGDVDKSFRGIVFTIAYALPLDVQTVFLDLATPIGTLYLHDSSPPCNSKRAYNGTMKKCQPMPVSWLDEFETYIESFGLKVSAKDLLKDIARLQESLKLAFDDLLFIVKIAKTHVPPTPKRSWFKLGQDRPPSLHATTIEPISQMQENLTQIASSVESFLNLLTPILSQEDEMLSWLTSLLAHAPYLESRYDMPESSSTGTTNPWEVWRPKDELETYGQWCVYPGCPKARQSGDNLLVKLHLPNAEAAFMTMFGSLKLMNGFRKDMSQYMDCWSDEGWEI</sequence>
<dbReference type="Proteomes" id="UP000750502">
    <property type="component" value="Unassembled WGS sequence"/>
</dbReference>
<dbReference type="EMBL" id="JADFTT010000396">
    <property type="protein sequence ID" value="KAG5762134.1"/>
    <property type="molecule type" value="Genomic_DNA"/>
</dbReference>
<reference evidence="2" key="2">
    <citation type="submission" date="2020-10" db="EMBL/GenBank/DDBJ databases">
        <authorList>
            <person name="Peck L.D."/>
            <person name="Nowell R.W."/>
            <person name="Flood J."/>
            <person name="Ryan M.J."/>
            <person name="Barraclough T.G."/>
        </authorList>
    </citation>
    <scope>NUCLEOTIDE SEQUENCE</scope>
    <source>
        <strain evidence="2">IMI 127659i</strain>
    </source>
</reference>
<reference evidence="2" key="1">
    <citation type="journal article" date="2020" name="bioRxiv">
        <title>Historical genomics reveals the evolutionary mechanisms behind multiple outbreaks of the host-specific coffee wilt pathogen Fusarium xylarioides.</title>
        <authorList>
            <person name="Peck D."/>
            <person name="Nowell R.W."/>
            <person name="Flood J."/>
            <person name="Ryan M.J."/>
            <person name="Barraclough T.G."/>
        </authorList>
    </citation>
    <scope>NUCLEOTIDE SEQUENCE</scope>
    <source>
        <strain evidence="2">IMI 127659i</strain>
    </source>
</reference>
<accession>A0A9P7HLL2</accession>
<dbReference type="AlphaFoldDB" id="A0A9P7HLL2"/>
<name>A0A9P7HLL2_9HYPO</name>
<gene>
    <name evidence="2" type="ORF">H9Q72_009761</name>
</gene>
<keyword evidence="1" id="KW-0812">Transmembrane</keyword>
<organism evidence="2 3">
    <name type="scientific">Fusarium xylarioides</name>
    <dbReference type="NCBI Taxonomy" id="221167"/>
    <lineage>
        <taxon>Eukaryota</taxon>
        <taxon>Fungi</taxon>
        <taxon>Dikarya</taxon>
        <taxon>Ascomycota</taxon>
        <taxon>Pezizomycotina</taxon>
        <taxon>Sordariomycetes</taxon>
        <taxon>Hypocreomycetidae</taxon>
        <taxon>Hypocreales</taxon>
        <taxon>Nectriaceae</taxon>
        <taxon>Fusarium</taxon>
        <taxon>Fusarium fujikuroi species complex</taxon>
    </lineage>
</organism>
<evidence type="ECO:0000256" key="1">
    <source>
        <dbReference type="SAM" id="Phobius"/>
    </source>
</evidence>
<keyword evidence="3" id="KW-1185">Reference proteome</keyword>
<proteinExistence type="predicted"/>
<feature type="transmembrane region" description="Helical" evidence="1">
    <location>
        <begin position="36"/>
        <end position="56"/>
    </location>
</feature>
<evidence type="ECO:0000313" key="2">
    <source>
        <dbReference type="EMBL" id="KAG5762134.1"/>
    </source>
</evidence>
<dbReference type="OrthoDB" id="5097472at2759"/>
<evidence type="ECO:0000313" key="3">
    <source>
        <dbReference type="Proteomes" id="UP000750502"/>
    </source>
</evidence>
<protein>
    <submittedName>
        <fullName evidence="2">Uncharacterized protein</fullName>
    </submittedName>
</protein>
<keyword evidence="1" id="KW-1133">Transmembrane helix</keyword>
<feature type="transmembrane region" description="Helical" evidence="1">
    <location>
        <begin position="119"/>
        <end position="137"/>
    </location>
</feature>